<dbReference type="Gene3D" id="3.30.460.40">
    <property type="match status" value="1"/>
</dbReference>
<accession>A0A329MS01</accession>
<keyword evidence="2" id="KW-1185">Reference proteome</keyword>
<comment type="caution">
    <text evidence="1">The sequence shown here is derived from an EMBL/GenBank/DDBJ whole genome shotgun (WGS) entry which is preliminary data.</text>
</comment>
<reference evidence="1 2" key="1">
    <citation type="journal article" date="2009" name="Int. J. Syst. Evol. Microbiol.">
        <title>Paenibacillus contaminans sp. nov., isolated from a contaminated laboratory plate.</title>
        <authorList>
            <person name="Chou J.H."/>
            <person name="Lee J.H."/>
            <person name="Lin M.C."/>
            <person name="Chang P.S."/>
            <person name="Arun A.B."/>
            <person name="Young C.C."/>
            <person name="Chen W.M."/>
        </authorList>
    </citation>
    <scope>NUCLEOTIDE SEQUENCE [LARGE SCALE GENOMIC DNA]</scope>
    <source>
        <strain evidence="1 2">CKOBP-6</strain>
    </source>
</reference>
<dbReference type="InterPro" id="IPR039498">
    <property type="entry name" value="NTP_transf_5"/>
</dbReference>
<dbReference type="Proteomes" id="UP000250369">
    <property type="component" value="Unassembled WGS sequence"/>
</dbReference>
<sequence length="410" mass="47483">MRKEPDMEANSTYFIKLLSAFLHRHDPLQENEIDWERVYRLGNIHFVSGMIFFTARGLREGNRPPGHILHRMKQDFASTLARSAAQEEEMDGVIREFCKAEIPHLLLKGFAIRGCYPVKELRTMGDIDFLIKREDRAKSHGLLLALGFKAGPANGNVWHYAKGKVSLEVHSELFSDNINNRFDYIGYFSGAWEHAVREPNGFTYMFKPAYHLLYLLVHMAKHFHGHGCGIRMILDIAAYVKQVEETLDWAWIEGELKKLRLSVFASNVFGLCRRWFGTLTPMHGHSEMEETVYKEISDYILSAGTFGFYRRNKYASIRRKFNDGHRGGQKKPAAGSYYSKFFFPSYRTLSNSGAYAFVRNRPYLVPVAWIYRFARNLIPRRRSPVRILLDIAGSKREYNRQADVLSKMGL</sequence>
<evidence type="ECO:0008006" key="3">
    <source>
        <dbReference type="Google" id="ProtNLM"/>
    </source>
</evidence>
<gene>
    <name evidence="1" type="ORF">DQG23_14570</name>
</gene>
<dbReference type="AlphaFoldDB" id="A0A329MS01"/>
<dbReference type="EMBL" id="QMFB01000007">
    <property type="protein sequence ID" value="RAV20727.1"/>
    <property type="molecule type" value="Genomic_DNA"/>
</dbReference>
<organism evidence="1 2">
    <name type="scientific">Paenibacillus contaminans</name>
    <dbReference type="NCBI Taxonomy" id="450362"/>
    <lineage>
        <taxon>Bacteria</taxon>
        <taxon>Bacillati</taxon>
        <taxon>Bacillota</taxon>
        <taxon>Bacilli</taxon>
        <taxon>Bacillales</taxon>
        <taxon>Paenibacillaceae</taxon>
        <taxon>Paenibacillus</taxon>
    </lineage>
</organism>
<name>A0A329MS01_9BACL</name>
<dbReference type="Pfam" id="PF14907">
    <property type="entry name" value="NTP_transf_5"/>
    <property type="match status" value="1"/>
</dbReference>
<proteinExistence type="predicted"/>
<evidence type="ECO:0000313" key="1">
    <source>
        <dbReference type="EMBL" id="RAV20727.1"/>
    </source>
</evidence>
<evidence type="ECO:0000313" key="2">
    <source>
        <dbReference type="Proteomes" id="UP000250369"/>
    </source>
</evidence>
<protein>
    <recommendedName>
        <fullName evidence="3">Nucleotidyltransferase family protein</fullName>
    </recommendedName>
</protein>